<keyword evidence="2" id="KW-1185">Reference proteome</keyword>
<dbReference type="EMBL" id="CP002408">
    <property type="protein sequence ID" value="AFU59339.1"/>
    <property type="molecule type" value="Genomic_DNA"/>
</dbReference>
<dbReference type="InParanoid" id="K0ING6"/>
<protein>
    <recommendedName>
        <fullName evidence="3">YkgJ family cysteine cluster protein</fullName>
    </recommendedName>
</protein>
<evidence type="ECO:0008006" key="3">
    <source>
        <dbReference type="Google" id="ProtNLM"/>
    </source>
</evidence>
<dbReference type="HOGENOM" id="CLU_076511_0_0_2"/>
<dbReference type="BioCyc" id="CNIT1237085:G1324-2412-MONOMER"/>
<gene>
    <name evidence="1" type="ordered locus">Ngar_c24140</name>
</gene>
<dbReference type="GeneID" id="13794431"/>
<dbReference type="PANTHER" id="PTHR35866:SF2">
    <property type="entry name" value="YKGJ FAMILY CYSTEINE CLUSTER PROTEIN"/>
    <property type="match status" value="1"/>
</dbReference>
<organism evidence="1 2">
    <name type="scientific">Nitrososphaera gargensis (strain Ga9.2)</name>
    <dbReference type="NCBI Taxonomy" id="1237085"/>
    <lineage>
        <taxon>Archaea</taxon>
        <taxon>Nitrososphaerota</taxon>
        <taxon>Nitrososphaeria</taxon>
        <taxon>Nitrososphaerales</taxon>
        <taxon>Nitrososphaeraceae</taxon>
        <taxon>Nitrososphaera</taxon>
    </lineage>
</organism>
<dbReference type="PANTHER" id="PTHR35866">
    <property type="entry name" value="PUTATIVE-RELATED"/>
    <property type="match status" value="1"/>
</dbReference>
<dbReference type="InterPro" id="IPR005358">
    <property type="entry name" value="Puta_zinc/iron-chelating_dom"/>
</dbReference>
<dbReference type="RefSeq" id="WP_015019874.1">
    <property type="nucleotide sequence ID" value="NC_018719.1"/>
</dbReference>
<proteinExistence type="predicted"/>
<reference evidence="1 2" key="1">
    <citation type="journal article" date="2012" name="Environ. Microbiol.">
        <title>The genome of the ammonia-oxidizing Candidatus Nitrososphaera gargensis: insights into metabolic versatility and environmental adaptations.</title>
        <authorList>
            <person name="Spang A."/>
            <person name="Poehlein A."/>
            <person name="Offre P."/>
            <person name="Zumbragel S."/>
            <person name="Haider S."/>
            <person name="Rychlik N."/>
            <person name="Nowka B."/>
            <person name="Schmeisser C."/>
            <person name="Lebedeva E.V."/>
            <person name="Rattei T."/>
            <person name="Bohm C."/>
            <person name="Schmid M."/>
            <person name="Galushko A."/>
            <person name="Hatzenpichler R."/>
            <person name="Weinmaier T."/>
            <person name="Daniel R."/>
            <person name="Schleper C."/>
            <person name="Spieck E."/>
            <person name="Streit W."/>
            <person name="Wagner M."/>
        </authorList>
    </citation>
    <scope>NUCLEOTIDE SEQUENCE [LARGE SCALE GENOMIC DNA]</scope>
    <source>
        <strain evidence="2">Ga9.2</strain>
    </source>
</reference>
<sequence>MQADTSVKDALDLLAQKWKIDPKLYDLQTGRRDDVVDNPVNVGGVVFHIPVLSKDNLYVLWKCLWPDCHNCCERQGRLPLTKDDIKMISRKIGYASEPEFLKNETLVSTWQEQGMLGNIITTLTMISLKRKVDERPDQDGTPLRCRFLDDKGYCGIHPDKPGVCWLYPFASWLEADARGQPVVHATFQFTGDCPGFYLDKSMDSMMPVLQEYSAKIYSYNMAVSRTTRENYGTVNFVDVRKKKN</sequence>
<name>K0ING6_NITGG</name>
<dbReference type="Pfam" id="PF03692">
    <property type="entry name" value="CxxCxxCC"/>
    <property type="match status" value="1"/>
</dbReference>
<dbReference type="PATRIC" id="fig|1237085.11.peg.2387"/>
<dbReference type="AlphaFoldDB" id="K0ING6"/>
<dbReference type="Proteomes" id="UP000008037">
    <property type="component" value="Chromosome"/>
</dbReference>
<evidence type="ECO:0000313" key="1">
    <source>
        <dbReference type="EMBL" id="AFU59339.1"/>
    </source>
</evidence>
<evidence type="ECO:0000313" key="2">
    <source>
        <dbReference type="Proteomes" id="UP000008037"/>
    </source>
</evidence>
<dbReference type="OrthoDB" id="36424at2157"/>
<dbReference type="KEGG" id="nga:Ngar_c24140"/>
<accession>K0ING6</accession>